<dbReference type="RefSeq" id="WP_145934576.1">
    <property type="nucleotide sequence ID" value="NZ_BNAV01000001.1"/>
</dbReference>
<dbReference type="SMART" id="SM00382">
    <property type="entry name" value="AAA"/>
    <property type="match status" value="1"/>
</dbReference>
<dbReference type="InterPro" id="IPR017871">
    <property type="entry name" value="ABC_transporter-like_CS"/>
</dbReference>
<feature type="domain" description="ABC transporter" evidence="6">
    <location>
        <begin position="2"/>
        <end position="198"/>
    </location>
</feature>
<comment type="subcellular location">
    <subcellularLocation>
        <location evidence="1">Cell membrane</location>
        <topology evidence="1">Peripheral membrane protein</topology>
    </subcellularLocation>
</comment>
<reference evidence="7" key="2">
    <citation type="submission" date="2020-09" db="EMBL/GenBank/DDBJ databases">
        <authorList>
            <person name="Sun Q."/>
            <person name="Zhou Y."/>
        </authorList>
    </citation>
    <scope>NUCLEOTIDE SEQUENCE</scope>
    <source>
        <strain evidence="7">CGMCC 4.7679</strain>
    </source>
</reference>
<keyword evidence="8" id="KW-1185">Reference proteome</keyword>
<protein>
    <submittedName>
        <fullName evidence="7">ABC transporter ATP-binding protein</fullName>
    </submittedName>
</protein>
<dbReference type="GO" id="GO:0005886">
    <property type="term" value="C:plasma membrane"/>
    <property type="evidence" value="ECO:0007669"/>
    <property type="project" value="UniProtKB-SubCell"/>
</dbReference>
<keyword evidence="4 7" id="KW-0067">ATP-binding</keyword>
<dbReference type="PROSITE" id="PS00211">
    <property type="entry name" value="ABC_TRANSPORTER_1"/>
    <property type="match status" value="1"/>
</dbReference>
<dbReference type="OrthoDB" id="6198786at2"/>
<dbReference type="PROSITE" id="PS50893">
    <property type="entry name" value="ABC_TRANSPORTER_2"/>
    <property type="match status" value="1"/>
</dbReference>
<dbReference type="InterPro" id="IPR050763">
    <property type="entry name" value="ABC_transporter_ATP-binding"/>
</dbReference>
<dbReference type="Proteomes" id="UP000658656">
    <property type="component" value="Unassembled WGS sequence"/>
</dbReference>
<evidence type="ECO:0000256" key="1">
    <source>
        <dbReference type="ARBA" id="ARBA00004202"/>
    </source>
</evidence>
<dbReference type="PANTHER" id="PTHR42711">
    <property type="entry name" value="ABC TRANSPORTER ATP-BINDING PROTEIN"/>
    <property type="match status" value="1"/>
</dbReference>
<evidence type="ECO:0000313" key="8">
    <source>
        <dbReference type="Proteomes" id="UP000658656"/>
    </source>
</evidence>
<sequence length="202" mass="21258">MIVADGLGVAAGGGWLFRGLDFAVGQGGCLVLRGTNGSGKSTLLHCLYGIRPPDDGQVAIGGAPPDERSVAFRRRVSVLLDDSALFAELTARQHLDLLVRSFPGRMADPVELLAWAGLDHRADVPAGQLSAGQRRRLLLLAAVARPHEVLLLDEPEQALDAAGRRWVTELIRGSLTEGASVVVASHHQPLADGVASAVLELS</sequence>
<evidence type="ECO:0000256" key="3">
    <source>
        <dbReference type="ARBA" id="ARBA00022741"/>
    </source>
</evidence>
<reference evidence="7" key="1">
    <citation type="journal article" date="2014" name="Int. J. Syst. Evol. Microbiol.">
        <title>Complete genome sequence of Corynebacterium casei LMG S-19264T (=DSM 44701T), isolated from a smear-ripened cheese.</title>
        <authorList>
            <consortium name="US DOE Joint Genome Institute (JGI-PGF)"/>
            <person name="Walter F."/>
            <person name="Albersmeier A."/>
            <person name="Kalinowski J."/>
            <person name="Ruckert C."/>
        </authorList>
    </citation>
    <scope>NUCLEOTIDE SEQUENCE</scope>
    <source>
        <strain evidence="7">CGMCC 4.7679</strain>
    </source>
</reference>
<keyword evidence="2" id="KW-0813">Transport</keyword>
<dbReference type="PANTHER" id="PTHR42711:SF17">
    <property type="entry name" value="ABC TRANSPORTER ATP-BINDING PROTEIN"/>
    <property type="match status" value="1"/>
</dbReference>
<dbReference type="InterPro" id="IPR003439">
    <property type="entry name" value="ABC_transporter-like_ATP-bd"/>
</dbReference>
<evidence type="ECO:0000256" key="2">
    <source>
        <dbReference type="ARBA" id="ARBA00022448"/>
    </source>
</evidence>
<dbReference type="InterPro" id="IPR027417">
    <property type="entry name" value="P-loop_NTPase"/>
</dbReference>
<evidence type="ECO:0000256" key="5">
    <source>
        <dbReference type="ARBA" id="ARBA00023251"/>
    </source>
</evidence>
<comment type="caution">
    <text evidence="7">The sequence shown here is derived from an EMBL/GenBank/DDBJ whole genome shotgun (WGS) entry which is preliminary data.</text>
</comment>
<name>A0A8H9M8Y5_9PSEU</name>
<accession>A0A8H9M8Y5</accession>
<keyword evidence="5" id="KW-0046">Antibiotic resistance</keyword>
<dbReference type="GO" id="GO:0016887">
    <property type="term" value="F:ATP hydrolysis activity"/>
    <property type="evidence" value="ECO:0007669"/>
    <property type="project" value="InterPro"/>
</dbReference>
<dbReference type="SUPFAM" id="SSF52540">
    <property type="entry name" value="P-loop containing nucleoside triphosphate hydrolases"/>
    <property type="match status" value="1"/>
</dbReference>
<dbReference type="AlphaFoldDB" id="A0A8H9M8Y5"/>
<dbReference type="InterPro" id="IPR003593">
    <property type="entry name" value="AAA+_ATPase"/>
</dbReference>
<evidence type="ECO:0000256" key="4">
    <source>
        <dbReference type="ARBA" id="ARBA00022840"/>
    </source>
</evidence>
<dbReference type="Pfam" id="PF00005">
    <property type="entry name" value="ABC_tran"/>
    <property type="match status" value="1"/>
</dbReference>
<proteinExistence type="predicted"/>
<dbReference type="GO" id="GO:0005524">
    <property type="term" value="F:ATP binding"/>
    <property type="evidence" value="ECO:0007669"/>
    <property type="project" value="UniProtKB-KW"/>
</dbReference>
<keyword evidence="3" id="KW-0547">Nucleotide-binding</keyword>
<evidence type="ECO:0000259" key="6">
    <source>
        <dbReference type="PROSITE" id="PS50893"/>
    </source>
</evidence>
<organism evidence="7 8">
    <name type="scientific">Amycolatopsis bartoniae</name>
    <dbReference type="NCBI Taxonomy" id="941986"/>
    <lineage>
        <taxon>Bacteria</taxon>
        <taxon>Bacillati</taxon>
        <taxon>Actinomycetota</taxon>
        <taxon>Actinomycetes</taxon>
        <taxon>Pseudonocardiales</taxon>
        <taxon>Pseudonocardiaceae</taxon>
        <taxon>Amycolatopsis</taxon>
    </lineage>
</organism>
<dbReference type="EMBL" id="BNAV01000001">
    <property type="protein sequence ID" value="GHF37481.1"/>
    <property type="molecule type" value="Genomic_DNA"/>
</dbReference>
<dbReference type="Gene3D" id="3.40.50.300">
    <property type="entry name" value="P-loop containing nucleotide triphosphate hydrolases"/>
    <property type="match status" value="1"/>
</dbReference>
<evidence type="ECO:0000313" key="7">
    <source>
        <dbReference type="EMBL" id="GHF37481.1"/>
    </source>
</evidence>
<dbReference type="GO" id="GO:0046677">
    <property type="term" value="P:response to antibiotic"/>
    <property type="evidence" value="ECO:0007669"/>
    <property type="project" value="UniProtKB-KW"/>
</dbReference>
<gene>
    <name evidence="7" type="ORF">GCM10017566_08320</name>
</gene>